<dbReference type="CDD" id="cd02440">
    <property type="entry name" value="AdoMet_MTases"/>
    <property type="match status" value="1"/>
</dbReference>
<dbReference type="SUPFAM" id="SSF53335">
    <property type="entry name" value="S-adenosyl-L-methionine-dependent methyltransferases"/>
    <property type="match status" value="1"/>
</dbReference>
<accession>A0A8J3EU83</accession>
<organism evidence="8 9">
    <name type="scientific">Aquisalinus luteolus</name>
    <dbReference type="NCBI Taxonomy" id="1566827"/>
    <lineage>
        <taxon>Bacteria</taxon>
        <taxon>Pseudomonadati</taxon>
        <taxon>Pseudomonadota</taxon>
        <taxon>Alphaproteobacteria</taxon>
        <taxon>Parvularculales</taxon>
        <taxon>Parvularculaceae</taxon>
        <taxon>Aquisalinus</taxon>
    </lineage>
</organism>
<keyword evidence="2 5" id="KW-0808">Transferase</keyword>
<dbReference type="EC" id="2.1.1.222" evidence="5"/>
<reference evidence="8" key="1">
    <citation type="journal article" date="2014" name="Int. J. Syst. Evol. Microbiol.">
        <title>Complete genome sequence of Corynebacterium casei LMG S-19264T (=DSM 44701T), isolated from a smear-ripened cheese.</title>
        <authorList>
            <consortium name="US DOE Joint Genome Institute (JGI-PGF)"/>
            <person name="Walter F."/>
            <person name="Albersmeier A."/>
            <person name="Kalinowski J."/>
            <person name="Ruckert C."/>
        </authorList>
    </citation>
    <scope>NUCLEOTIDE SEQUENCE</scope>
    <source>
        <strain evidence="8">CGMCC 1.14984</strain>
    </source>
</reference>
<name>A0A8J3EU83_9PROT</name>
<dbReference type="EC" id="2.1.1.64" evidence="5"/>
<comment type="function">
    <text evidence="5">O-methyltransferase that catalyzes the 2 O-methylation steps in the ubiquinone biosynthetic pathway.</text>
</comment>
<dbReference type="GO" id="GO:0010420">
    <property type="term" value="F:polyprenyldihydroxybenzoate methyltransferase activity"/>
    <property type="evidence" value="ECO:0007669"/>
    <property type="project" value="InterPro"/>
</dbReference>
<keyword evidence="3 5" id="KW-0831">Ubiquinone biosynthesis</keyword>
<dbReference type="InterPro" id="IPR013216">
    <property type="entry name" value="Methyltransf_11"/>
</dbReference>
<feature type="domain" description="Methyltransferase type 11" evidence="7">
    <location>
        <begin position="84"/>
        <end position="179"/>
    </location>
</feature>
<dbReference type="AlphaFoldDB" id="A0A8J3EU83"/>
<feature type="binding site" evidence="5">
    <location>
        <position position="152"/>
    </location>
    <ligand>
        <name>S-adenosyl-L-methionine</name>
        <dbReference type="ChEBI" id="CHEBI:59789"/>
    </ligand>
</feature>
<dbReference type="PANTHER" id="PTHR43464:SF19">
    <property type="entry name" value="UBIQUINONE BIOSYNTHESIS O-METHYLTRANSFERASE, MITOCHONDRIAL"/>
    <property type="match status" value="1"/>
</dbReference>
<keyword evidence="8" id="KW-0830">Ubiquinone</keyword>
<dbReference type="GO" id="GO:0032259">
    <property type="term" value="P:methylation"/>
    <property type="evidence" value="ECO:0007669"/>
    <property type="project" value="UniProtKB-KW"/>
</dbReference>
<dbReference type="GO" id="GO:0102208">
    <property type="term" value="F:2-polyprenyl-6-hydroxyphenol methylase activity"/>
    <property type="evidence" value="ECO:0007669"/>
    <property type="project" value="UniProtKB-EC"/>
</dbReference>
<feature type="binding site" evidence="5">
    <location>
        <position position="87"/>
    </location>
    <ligand>
        <name>S-adenosyl-L-methionine</name>
        <dbReference type="ChEBI" id="CHEBI:59789"/>
    </ligand>
</feature>
<sequence length="266" mass="28848">MSETANKAESTRQAPVCSPSGTTVDAGEIDKFSAMAADWWDPTGKFKPLHKFNPIRLTHIRNEICAHFGRDPNAPRPLEGLRLLDIGCGGGLVSEPMARLGAEVTGIDAAEKNVKTALTHAAEQGVTVDYRATTAEDLLASDIEPFDVVLNLEVVEHVADVDLFLKTSANLVRPGGIMFVATINRTLKAFATAKFAAEYILRWLPIGTHDQNKFVKPEEARHALEGAGMVVEPPVGMTYQPLSDKWHVTGDASVNYMITATKPQLS</sequence>
<protein>
    <recommendedName>
        <fullName evidence="5">Ubiquinone biosynthesis O-methyltransferase</fullName>
    </recommendedName>
    <alternativeName>
        <fullName evidence="5">2-polyprenyl-6-hydroxyphenol methylase</fullName>
        <ecNumber evidence="5">2.1.1.222</ecNumber>
    </alternativeName>
    <alternativeName>
        <fullName evidence="5">3-demethylubiquinone 3-O-methyltransferase</fullName>
        <ecNumber evidence="5">2.1.1.64</ecNumber>
    </alternativeName>
</protein>
<feature type="binding site" evidence="5">
    <location>
        <position position="56"/>
    </location>
    <ligand>
        <name>S-adenosyl-L-methionine</name>
        <dbReference type="ChEBI" id="CHEBI:59789"/>
    </ligand>
</feature>
<evidence type="ECO:0000256" key="3">
    <source>
        <dbReference type="ARBA" id="ARBA00022688"/>
    </source>
</evidence>
<evidence type="ECO:0000313" key="9">
    <source>
        <dbReference type="Proteomes" id="UP000621856"/>
    </source>
</evidence>
<comment type="pathway">
    <text evidence="5">Cofactor biosynthesis; ubiquinone biosynthesis.</text>
</comment>
<dbReference type="HAMAP" id="MF_00472">
    <property type="entry name" value="UbiG"/>
    <property type="match status" value="1"/>
</dbReference>
<dbReference type="Proteomes" id="UP000621856">
    <property type="component" value="Unassembled WGS sequence"/>
</dbReference>
<evidence type="ECO:0000259" key="7">
    <source>
        <dbReference type="Pfam" id="PF08241"/>
    </source>
</evidence>
<evidence type="ECO:0000256" key="4">
    <source>
        <dbReference type="ARBA" id="ARBA00022691"/>
    </source>
</evidence>
<evidence type="ECO:0000256" key="5">
    <source>
        <dbReference type="HAMAP-Rule" id="MF_00472"/>
    </source>
</evidence>
<evidence type="ECO:0000256" key="2">
    <source>
        <dbReference type="ARBA" id="ARBA00022679"/>
    </source>
</evidence>
<reference evidence="8" key="2">
    <citation type="submission" date="2020-09" db="EMBL/GenBank/DDBJ databases">
        <authorList>
            <person name="Sun Q."/>
            <person name="Zhou Y."/>
        </authorList>
    </citation>
    <scope>NUCLEOTIDE SEQUENCE</scope>
    <source>
        <strain evidence="8">CGMCC 1.14984</strain>
    </source>
</reference>
<evidence type="ECO:0000313" key="8">
    <source>
        <dbReference type="EMBL" id="GGH96408.1"/>
    </source>
</evidence>
<dbReference type="PANTHER" id="PTHR43464">
    <property type="entry name" value="METHYLTRANSFERASE"/>
    <property type="match status" value="1"/>
</dbReference>
<evidence type="ECO:0000256" key="6">
    <source>
        <dbReference type="SAM" id="MobiDB-lite"/>
    </source>
</evidence>
<dbReference type="GO" id="GO:0061542">
    <property type="term" value="F:3-demethylubiquinol 3-O-methyltransferase activity"/>
    <property type="evidence" value="ECO:0007669"/>
    <property type="project" value="UniProtKB-UniRule"/>
</dbReference>
<dbReference type="NCBIfam" id="TIGR01983">
    <property type="entry name" value="UbiG"/>
    <property type="match status" value="1"/>
</dbReference>
<keyword evidence="1 5" id="KW-0489">Methyltransferase</keyword>
<dbReference type="Gene3D" id="3.40.50.150">
    <property type="entry name" value="Vaccinia Virus protein VP39"/>
    <property type="match status" value="1"/>
</dbReference>
<dbReference type="Pfam" id="PF08241">
    <property type="entry name" value="Methyltransf_11"/>
    <property type="match status" value="1"/>
</dbReference>
<feature type="binding site" evidence="5">
    <location>
        <position position="108"/>
    </location>
    <ligand>
        <name>S-adenosyl-L-methionine</name>
        <dbReference type="ChEBI" id="CHEBI:59789"/>
    </ligand>
</feature>
<dbReference type="InterPro" id="IPR029063">
    <property type="entry name" value="SAM-dependent_MTases_sf"/>
</dbReference>
<evidence type="ECO:0000256" key="1">
    <source>
        <dbReference type="ARBA" id="ARBA00022603"/>
    </source>
</evidence>
<gene>
    <name evidence="5 8" type="primary">ubiG</name>
    <name evidence="8" type="ORF">GCM10011355_15240</name>
</gene>
<keyword evidence="4 5" id="KW-0949">S-adenosyl-L-methionine</keyword>
<proteinExistence type="inferred from homology"/>
<comment type="caution">
    <text evidence="8">The sequence shown here is derived from an EMBL/GenBank/DDBJ whole genome shotgun (WGS) entry which is preliminary data.</text>
</comment>
<dbReference type="UniPathway" id="UPA00232"/>
<feature type="region of interest" description="Disordered" evidence="6">
    <location>
        <begin position="1"/>
        <end position="22"/>
    </location>
</feature>
<comment type="similarity">
    <text evidence="5">Belongs to the methyltransferase superfamily. UbiG/COQ3 family.</text>
</comment>
<dbReference type="InterPro" id="IPR010233">
    <property type="entry name" value="UbiG_MeTrfase"/>
</dbReference>
<comment type="catalytic activity">
    <reaction evidence="5">
        <text>a 3-demethylubiquinol + S-adenosyl-L-methionine = a ubiquinol + S-adenosyl-L-homocysteine + H(+)</text>
        <dbReference type="Rhea" id="RHEA:44380"/>
        <dbReference type="Rhea" id="RHEA-COMP:9566"/>
        <dbReference type="Rhea" id="RHEA-COMP:10914"/>
        <dbReference type="ChEBI" id="CHEBI:15378"/>
        <dbReference type="ChEBI" id="CHEBI:17976"/>
        <dbReference type="ChEBI" id="CHEBI:57856"/>
        <dbReference type="ChEBI" id="CHEBI:59789"/>
        <dbReference type="ChEBI" id="CHEBI:84422"/>
        <dbReference type="EC" id="2.1.1.64"/>
    </reaction>
</comment>
<comment type="catalytic activity">
    <reaction evidence="5">
        <text>a 3-(all-trans-polyprenyl)benzene-1,2-diol + S-adenosyl-L-methionine = a 2-methoxy-6-(all-trans-polyprenyl)phenol + S-adenosyl-L-homocysteine + H(+)</text>
        <dbReference type="Rhea" id="RHEA:31411"/>
        <dbReference type="Rhea" id="RHEA-COMP:9550"/>
        <dbReference type="Rhea" id="RHEA-COMP:9551"/>
        <dbReference type="ChEBI" id="CHEBI:15378"/>
        <dbReference type="ChEBI" id="CHEBI:57856"/>
        <dbReference type="ChEBI" id="CHEBI:59789"/>
        <dbReference type="ChEBI" id="CHEBI:62729"/>
        <dbReference type="ChEBI" id="CHEBI:62731"/>
        <dbReference type="EC" id="2.1.1.222"/>
    </reaction>
</comment>
<dbReference type="EMBL" id="BMGZ01000001">
    <property type="protein sequence ID" value="GGH96408.1"/>
    <property type="molecule type" value="Genomic_DNA"/>
</dbReference>